<dbReference type="InterPro" id="IPR011009">
    <property type="entry name" value="Kinase-like_dom_sf"/>
</dbReference>
<evidence type="ECO:0000256" key="5">
    <source>
        <dbReference type="ARBA" id="ARBA00022777"/>
    </source>
</evidence>
<evidence type="ECO:0000256" key="7">
    <source>
        <dbReference type="PROSITE-ProRule" id="PRU10141"/>
    </source>
</evidence>
<dbReference type="PANTHER" id="PTHR47197">
    <property type="entry name" value="PROTEIN NIRF"/>
    <property type="match status" value="1"/>
</dbReference>
<dbReference type="InterPro" id="IPR011964">
    <property type="entry name" value="YVTN_b-propeller_repeat"/>
</dbReference>
<dbReference type="AlphaFoldDB" id="A0A2T0LL42"/>
<keyword evidence="5 9" id="KW-0418">Kinase</keyword>
<accession>A0A2T0LL42</accession>
<proteinExistence type="predicted"/>
<comment type="caution">
    <text evidence="9">The sequence shown here is derived from an EMBL/GenBank/DDBJ whole genome shotgun (WGS) entry which is preliminary data.</text>
</comment>
<dbReference type="PROSITE" id="PS00107">
    <property type="entry name" value="PROTEIN_KINASE_ATP"/>
    <property type="match status" value="1"/>
</dbReference>
<dbReference type="InterPro" id="IPR019405">
    <property type="entry name" value="Lactonase_7-beta_prop"/>
</dbReference>
<sequence length="660" mass="67740">MTEQFGPYRLESLIGRGGMGEVYRAVDTTKDRVVAVKRLPAAFAADPGFQARFRRESRVAARLREPHVIPIHDYGEIDGQPFLDMRLVEGVDLGELLAREGALEPARAVRIIAQVAGALDAAHADGLVHRDVKPSNVLVSHGDGETDHVYLVDFGIASAATDTRLTGTGDTVGTPHYMAPERFTGGEVDLRADVYSLSCVLYEALTAQRPFRGEGMPAQMYAHLHHNPPAPARARRGVPAGLDAVVARGMAKKPDERYARAGELAAAARAALAPGTAATVELGDAPATTATLPGAAATAGEARTEPVGAAPRRRRGRVPLAVSGALVAVAVTAGVVLLNLPSSGGGTSPPPGTGEPGSSLDLVAEAGPVVPVGALPESVALTPDGRRAYVANAADDTVSVLDTRRNEVVATVPVGDDPGGIAVSPDGTKVYVANFRTDTISVIETGNNTVTATIPAGRGPDRVAFGPEGSDRGYVTNAVAGAVSVLDLRNDTIVGTVDVGAKPFEVMVSPGGGQLYVTDFTDDSVTVVDTAGGTVTGTIPVGTRPQDSAFSPDGRRAYIPNESDGTVAVIDTRSRSVVARIDVGAQPQGVAVAPDGESVYVVSAGPGTLSVIDAAANQVTGVVPVGADPRDVVLAPGGRRAYVPLGEPGEVAVVEFAAKR</sequence>
<reference evidence="9 10" key="1">
    <citation type="submission" date="2018-03" db="EMBL/GenBank/DDBJ databases">
        <title>Genomic Encyclopedia of Type Strains, Phase III (KMG-III): the genomes of soil and plant-associated and newly described type strains.</title>
        <authorList>
            <person name="Whitman W."/>
        </authorList>
    </citation>
    <scope>NUCLEOTIDE SEQUENCE [LARGE SCALE GENOMIC DNA]</scope>
    <source>
        <strain evidence="9 10">CGMCC 4.7125</strain>
    </source>
</reference>
<gene>
    <name evidence="9" type="ORF">B0I33_11483</name>
</gene>
<dbReference type="GO" id="GO:0005524">
    <property type="term" value="F:ATP binding"/>
    <property type="evidence" value="ECO:0007669"/>
    <property type="project" value="UniProtKB-UniRule"/>
</dbReference>
<evidence type="ECO:0000313" key="9">
    <source>
        <dbReference type="EMBL" id="PRX43622.1"/>
    </source>
</evidence>
<evidence type="ECO:0000313" key="10">
    <source>
        <dbReference type="Proteomes" id="UP000238362"/>
    </source>
</evidence>
<dbReference type="SMART" id="SM00220">
    <property type="entry name" value="S_TKc"/>
    <property type="match status" value="1"/>
</dbReference>
<dbReference type="FunFam" id="1.10.510.10:FF:000021">
    <property type="entry name" value="Serine/threonine protein kinase"/>
    <property type="match status" value="1"/>
</dbReference>
<dbReference type="EC" id="2.7.11.1" evidence="1"/>
<keyword evidence="10" id="KW-1185">Reference proteome</keyword>
<organism evidence="9 10">
    <name type="scientific">Prauserella shujinwangii</name>
    <dbReference type="NCBI Taxonomy" id="1453103"/>
    <lineage>
        <taxon>Bacteria</taxon>
        <taxon>Bacillati</taxon>
        <taxon>Actinomycetota</taxon>
        <taxon>Actinomycetes</taxon>
        <taxon>Pseudonocardiales</taxon>
        <taxon>Pseudonocardiaceae</taxon>
        <taxon>Prauserella</taxon>
    </lineage>
</organism>
<dbReference type="Gene3D" id="2.130.10.10">
    <property type="entry name" value="YVTN repeat-like/Quinoprotein amine dehydrogenase"/>
    <property type="match status" value="2"/>
</dbReference>
<dbReference type="OrthoDB" id="9762169at2"/>
<dbReference type="FunFam" id="3.30.200.20:FF:000348">
    <property type="entry name" value="Serine/threonine protein kinase"/>
    <property type="match status" value="1"/>
</dbReference>
<dbReference type="NCBIfam" id="TIGR02276">
    <property type="entry name" value="beta_rpt_yvtn"/>
    <property type="match status" value="5"/>
</dbReference>
<evidence type="ECO:0000256" key="4">
    <source>
        <dbReference type="ARBA" id="ARBA00022741"/>
    </source>
</evidence>
<dbReference type="Gene3D" id="1.10.510.10">
    <property type="entry name" value="Transferase(Phosphotransferase) domain 1"/>
    <property type="match status" value="1"/>
</dbReference>
<evidence type="ECO:0000256" key="2">
    <source>
        <dbReference type="ARBA" id="ARBA00022527"/>
    </source>
</evidence>
<dbReference type="PROSITE" id="PS00108">
    <property type="entry name" value="PROTEIN_KINASE_ST"/>
    <property type="match status" value="1"/>
</dbReference>
<dbReference type="Pfam" id="PF10282">
    <property type="entry name" value="Lactonase"/>
    <property type="match status" value="2"/>
</dbReference>
<keyword evidence="6 7" id="KW-0067">ATP-binding</keyword>
<dbReference type="Proteomes" id="UP000238362">
    <property type="component" value="Unassembled WGS sequence"/>
</dbReference>
<keyword evidence="2" id="KW-0723">Serine/threonine-protein kinase</keyword>
<keyword evidence="4 7" id="KW-0547">Nucleotide-binding</keyword>
<dbReference type="InterPro" id="IPR015943">
    <property type="entry name" value="WD40/YVTN_repeat-like_dom_sf"/>
</dbReference>
<evidence type="ECO:0000256" key="6">
    <source>
        <dbReference type="ARBA" id="ARBA00022840"/>
    </source>
</evidence>
<keyword evidence="3" id="KW-0808">Transferase</keyword>
<dbReference type="PROSITE" id="PS50011">
    <property type="entry name" value="PROTEIN_KINASE_DOM"/>
    <property type="match status" value="1"/>
</dbReference>
<dbReference type="InterPro" id="IPR008271">
    <property type="entry name" value="Ser/Thr_kinase_AS"/>
</dbReference>
<dbReference type="CDD" id="cd14014">
    <property type="entry name" value="STKc_PknB_like"/>
    <property type="match status" value="1"/>
</dbReference>
<dbReference type="RefSeq" id="WP_146147575.1">
    <property type="nucleotide sequence ID" value="NZ_PVNH01000014.1"/>
</dbReference>
<dbReference type="SUPFAM" id="SSF51004">
    <property type="entry name" value="C-terminal (heme d1) domain of cytochrome cd1-nitrite reductase"/>
    <property type="match status" value="1"/>
</dbReference>
<name>A0A2T0LL42_9PSEU</name>
<dbReference type="InterPro" id="IPR011048">
    <property type="entry name" value="Haem_d1_sf"/>
</dbReference>
<dbReference type="InterPro" id="IPR051200">
    <property type="entry name" value="Host-pathogen_enzymatic-act"/>
</dbReference>
<evidence type="ECO:0000256" key="3">
    <source>
        <dbReference type="ARBA" id="ARBA00022679"/>
    </source>
</evidence>
<dbReference type="Pfam" id="PF00069">
    <property type="entry name" value="Pkinase"/>
    <property type="match status" value="1"/>
</dbReference>
<feature type="domain" description="Protein kinase" evidence="8">
    <location>
        <begin position="8"/>
        <end position="272"/>
    </location>
</feature>
<protein>
    <recommendedName>
        <fullName evidence="1">non-specific serine/threonine protein kinase</fullName>
        <ecNumber evidence="1">2.7.11.1</ecNumber>
    </recommendedName>
</protein>
<dbReference type="GO" id="GO:0004674">
    <property type="term" value="F:protein serine/threonine kinase activity"/>
    <property type="evidence" value="ECO:0007669"/>
    <property type="project" value="UniProtKB-KW"/>
</dbReference>
<dbReference type="SUPFAM" id="SSF56112">
    <property type="entry name" value="Protein kinase-like (PK-like)"/>
    <property type="match status" value="1"/>
</dbReference>
<dbReference type="InterPro" id="IPR017441">
    <property type="entry name" value="Protein_kinase_ATP_BS"/>
</dbReference>
<evidence type="ECO:0000259" key="8">
    <source>
        <dbReference type="PROSITE" id="PS50011"/>
    </source>
</evidence>
<dbReference type="Gene3D" id="3.30.200.20">
    <property type="entry name" value="Phosphorylase Kinase, domain 1"/>
    <property type="match status" value="1"/>
</dbReference>
<dbReference type="InterPro" id="IPR000719">
    <property type="entry name" value="Prot_kinase_dom"/>
</dbReference>
<feature type="binding site" evidence="7">
    <location>
        <position position="37"/>
    </location>
    <ligand>
        <name>ATP</name>
        <dbReference type="ChEBI" id="CHEBI:30616"/>
    </ligand>
</feature>
<evidence type="ECO:0000256" key="1">
    <source>
        <dbReference type="ARBA" id="ARBA00012513"/>
    </source>
</evidence>
<dbReference type="PANTHER" id="PTHR47197:SF3">
    <property type="entry name" value="DIHYDRO-HEME D1 DEHYDROGENASE"/>
    <property type="match status" value="1"/>
</dbReference>
<dbReference type="EMBL" id="PVNH01000014">
    <property type="protein sequence ID" value="PRX43622.1"/>
    <property type="molecule type" value="Genomic_DNA"/>
</dbReference>